<organism evidence="1 2">
    <name type="scientific">Paenibacillus yanchengensis</name>
    <dbReference type="NCBI Taxonomy" id="2035833"/>
    <lineage>
        <taxon>Bacteria</taxon>
        <taxon>Bacillati</taxon>
        <taxon>Bacillota</taxon>
        <taxon>Bacilli</taxon>
        <taxon>Bacillales</taxon>
        <taxon>Paenibacillaceae</taxon>
        <taxon>Paenibacillus</taxon>
    </lineage>
</organism>
<dbReference type="RefSeq" id="WP_377772495.1">
    <property type="nucleotide sequence ID" value="NZ_JBHUHO010000030.1"/>
</dbReference>
<dbReference type="EMBL" id="JBHUHO010000030">
    <property type="protein sequence ID" value="MFD2116384.1"/>
    <property type="molecule type" value="Genomic_DNA"/>
</dbReference>
<evidence type="ECO:0000313" key="2">
    <source>
        <dbReference type="Proteomes" id="UP001597362"/>
    </source>
</evidence>
<name>A0ABW4YLJ1_9BACL</name>
<proteinExistence type="predicted"/>
<keyword evidence="2" id="KW-1185">Reference proteome</keyword>
<accession>A0ABW4YLJ1</accession>
<comment type="caution">
    <text evidence="1">The sequence shown here is derived from an EMBL/GenBank/DDBJ whole genome shotgun (WGS) entry which is preliminary data.</text>
</comment>
<protein>
    <submittedName>
        <fullName evidence="1">Uncharacterized protein</fullName>
    </submittedName>
</protein>
<evidence type="ECO:0000313" key="1">
    <source>
        <dbReference type="EMBL" id="MFD2116384.1"/>
    </source>
</evidence>
<dbReference type="Proteomes" id="UP001597362">
    <property type="component" value="Unassembled WGS sequence"/>
</dbReference>
<reference evidence="2" key="1">
    <citation type="journal article" date="2019" name="Int. J. Syst. Evol. Microbiol.">
        <title>The Global Catalogue of Microorganisms (GCM) 10K type strain sequencing project: providing services to taxonomists for standard genome sequencing and annotation.</title>
        <authorList>
            <consortium name="The Broad Institute Genomics Platform"/>
            <consortium name="The Broad Institute Genome Sequencing Center for Infectious Disease"/>
            <person name="Wu L."/>
            <person name="Ma J."/>
        </authorList>
    </citation>
    <scope>NUCLEOTIDE SEQUENCE [LARGE SCALE GENOMIC DNA]</scope>
    <source>
        <strain evidence="2">GH52</strain>
    </source>
</reference>
<sequence length="76" mass="8566">MTYVPHPDKPGEINTIRKAIDELIECQSVGGGIDLIKLNSWLQLYPYQMLEAAEVLDSILDEHYPPGKLIETEQIA</sequence>
<gene>
    <name evidence="1" type="ORF">ACFSJH_11690</name>
</gene>